<evidence type="ECO:0000256" key="2">
    <source>
        <dbReference type="ARBA" id="ARBA00022692"/>
    </source>
</evidence>
<sequence length="374" mass="41495">MKNIWTIMKKELSRVFTDKKMILTVLILPGAMIFLLYSLMGTAFNRTSNEKFETVRIYVEENSSITEVLNQKEALDLFNIGNISFSFENKDLEEKIKNGNLDVAIKMENDQMTILYNSSNTQSKTAYLYCENTIKTLEKVIIDGKQYELNLASDLANNTSQTAPSIAYILPFLIMTFLFQGAMALGPESISGDKERGTIATLLATPVKRSEIALGKIISLSILTMLSAISSFIGVIFSLPKMLASTNFSLTYSVSDYMSVLGVLLITVLVIIGMISILSAQAKNVKEASMLALPLMLVSMVVGMTTFISPVAASNPYLYMIPLYNSAQILLAIFSFDFNLTHMVIMIVSNLIISAGLIYILTRMFNSEKVMFSK</sequence>
<keyword evidence="4 5" id="KW-0472">Membrane</keyword>
<evidence type="ECO:0000256" key="1">
    <source>
        <dbReference type="ARBA" id="ARBA00004141"/>
    </source>
</evidence>
<evidence type="ECO:0000256" key="3">
    <source>
        <dbReference type="ARBA" id="ARBA00022989"/>
    </source>
</evidence>
<feature type="transmembrane region" description="Helical" evidence="5">
    <location>
        <begin position="21"/>
        <end position="40"/>
    </location>
</feature>
<dbReference type="EMBL" id="FO681347">
    <property type="protein sequence ID" value="CCV64515.1"/>
    <property type="molecule type" value="Genomic_DNA"/>
</dbReference>
<dbReference type="InterPro" id="IPR013525">
    <property type="entry name" value="ABC2_TM"/>
</dbReference>
<evidence type="ECO:0000313" key="8">
    <source>
        <dbReference type="Proteomes" id="UP000032740"/>
    </source>
</evidence>
<dbReference type="GO" id="GO:0140359">
    <property type="term" value="F:ABC-type transporter activity"/>
    <property type="evidence" value="ECO:0007669"/>
    <property type="project" value="InterPro"/>
</dbReference>
<dbReference type="RefSeq" id="WP_026660266.1">
    <property type="nucleotide sequence ID" value="NC_022538.1"/>
</dbReference>
<feature type="transmembrane region" description="Helical" evidence="5">
    <location>
        <begin position="166"/>
        <end position="186"/>
    </location>
</feature>
<feature type="transmembrane region" description="Helical" evidence="5">
    <location>
        <begin position="217"/>
        <end position="237"/>
    </location>
</feature>
<dbReference type="HOGENOM" id="CLU_022118_1_0_14"/>
<organism evidence="7 8">
    <name type="scientific">Alteracholeplasma palmae (strain ATCC 49389 / J233)</name>
    <name type="common">Acholeplasma palmae</name>
    <dbReference type="NCBI Taxonomy" id="1318466"/>
    <lineage>
        <taxon>Bacteria</taxon>
        <taxon>Bacillati</taxon>
        <taxon>Mycoplasmatota</taxon>
        <taxon>Mollicutes</taxon>
        <taxon>Acholeplasmatales</taxon>
        <taxon>Acholeplasmataceae</taxon>
        <taxon>Acholeplasma</taxon>
    </lineage>
</organism>
<dbReference type="Proteomes" id="UP000032740">
    <property type="component" value="Chromosome"/>
</dbReference>
<protein>
    <recommendedName>
        <fullName evidence="6">ABC-2 type transporter transmembrane domain-containing protein</fullName>
    </recommendedName>
</protein>
<reference evidence="7 8" key="1">
    <citation type="journal article" date="2013" name="J. Mol. Microbiol. Biotechnol.">
        <title>Analysis of the Complete Genomes of Acholeplasma brassicae , A. palmae and A. laidlawii and Their Comparison to the Obligate Parasites from ' Candidatus Phytoplasma'.</title>
        <authorList>
            <person name="Kube M."/>
            <person name="Siewert C."/>
            <person name="Migdoll A.M."/>
            <person name="Duduk B."/>
            <person name="Holz S."/>
            <person name="Rabus R."/>
            <person name="Seemuller E."/>
            <person name="Mitrovic J."/>
            <person name="Muller I."/>
            <person name="Buttner C."/>
            <person name="Reinhardt R."/>
        </authorList>
    </citation>
    <scope>NUCLEOTIDE SEQUENCE [LARGE SCALE GENOMIC DNA]</scope>
    <source>
        <strain evidence="7 8">J233</strain>
    </source>
</reference>
<proteinExistence type="predicted"/>
<feature type="transmembrane region" description="Helical" evidence="5">
    <location>
        <begin position="290"/>
        <end position="311"/>
    </location>
</feature>
<gene>
    <name evidence="7" type="ORF">BN85409380</name>
</gene>
<dbReference type="OrthoDB" id="5486437at2"/>
<dbReference type="Pfam" id="PF12698">
    <property type="entry name" value="ABC2_membrane_3"/>
    <property type="match status" value="1"/>
</dbReference>
<evidence type="ECO:0000256" key="5">
    <source>
        <dbReference type="SAM" id="Phobius"/>
    </source>
</evidence>
<dbReference type="GO" id="GO:0016020">
    <property type="term" value="C:membrane"/>
    <property type="evidence" value="ECO:0007669"/>
    <property type="project" value="UniProtKB-SubCell"/>
</dbReference>
<keyword evidence="3 5" id="KW-1133">Transmembrane helix</keyword>
<feature type="transmembrane region" description="Helical" evidence="5">
    <location>
        <begin position="343"/>
        <end position="362"/>
    </location>
</feature>
<keyword evidence="2 5" id="KW-0812">Transmembrane</keyword>
<dbReference type="PANTHER" id="PTHR43471">
    <property type="entry name" value="ABC TRANSPORTER PERMEASE"/>
    <property type="match status" value="1"/>
</dbReference>
<evidence type="ECO:0000256" key="4">
    <source>
        <dbReference type="ARBA" id="ARBA00023136"/>
    </source>
</evidence>
<feature type="transmembrane region" description="Helical" evidence="5">
    <location>
        <begin position="257"/>
        <end position="278"/>
    </location>
</feature>
<dbReference type="PANTHER" id="PTHR43471:SF3">
    <property type="entry name" value="ABC TRANSPORTER PERMEASE PROTEIN NATB"/>
    <property type="match status" value="1"/>
</dbReference>
<dbReference type="KEGG" id="apal:BN85409380"/>
<comment type="subcellular location">
    <subcellularLocation>
        <location evidence="1">Membrane</location>
        <topology evidence="1">Multi-pass membrane protein</topology>
    </subcellularLocation>
</comment>
<name>U4KQD3_ALTPJ</name>
<evidence type="ECO:0000313" key="7">
    <source>
        <dbReference type="EMBL" id="CCV64515.1"/>
    </source>
</evidence>
<dbReference type="STRING" id="1318466.BN85409380"/>
<keyword evidence="8" id="KW-1185">Reference proteome</keyword>
<evidence type="ECO:0000259" key="6">
    <source>
        <dbReference type="Pfam" id="PF12698"/>
    </source>
</evidence>
<dbReference type="AlphaFoldDB" id="U4KQD3"/>
<accession>U4KQD3</accession>
<feature type="domain" description="ABC-2 type transporter transmembrane" evidence="6">
    <location>
        <begin position="19"/>
        <end position="349"/>
    </location>
</feature>